<accession>A0A9P5NMZ6</accession>
<organism evidence="1 2">
    <name type="scientific">Gymnopilus junonius</name>
    <name type="common">Spectacular rustgill mushroom</name>
    <name type="synonym">Gymnopilus spectabilis subsp. junonius</name>
    <dbReference type="NCBI Taxonomy" id="109634"/>
    <lineage>
        <taxon>Eukaryota</taxon>
        <taxon>Fungi</taxon>
        <taxon>Dikarya</taxon>
        <taxon>Basidiomycota</taxon>
        <taxon>Agaricomycotina</taxon>
        <taxon>Agaricomycetes</taxon>
        <taxon>Agaricomycetidae</taxon>
        <taxon>Agaricales</taxon>
        <taxon>Agaricineae</taxon>
        <taxon>Hymenogastraceae</taxon>
        <taxon>Gymnopilus</taxon>
    </lineage>
</organism>
<protein>
    <submittedName>
        <fullName evidence="1">Uncharacterized protein</fullName>
    </submittedName>
</protein>
<evidence type="ECO:0000313" key="2">
    <source>
        <dbReference type="Proteomes" id="UP000724874"/>
    </source>
</evidence>
<sequence length="194" mass="21597">MVGGDFEPASCLRNLSLVVWTVRDGLVRIDLYGTLFPPCGDFFTPEITYVPTYPLYPAIVIVLECCHLAGHCCIIVRIPYIFCCCKCSTMNSGKENLLMPSGFQIRHSPIWSSVNSSSYGHVRLQTFTENVAFTFFFFMQAQTKILASGYLLIMHAARTRQAGAKRSEHLANLSLFTPSSLEPFLCSASELFVG</sequence>
<dbReference type="Proteomes" id="UP000724874">
    <property type="component" value="Unassembled WGS sequence"/>
</dbReference>
<reference evidence="1" key="1">
    <citation type="submission" date="2020-11" db="EMBL/GenBank/DDBJ databases">
        <authorList>
            <consortium name="DOE Joint Genome Institute"/>
            <person name="Ahrendt S."/>
            <person name="Riley R."/>
            <person name="Andreopoulos W."/>
            <person name="LaButti K."/>
            <person name="Pangilinan J."/>
            <person name="Ruiz-duenas F.J."/>
            <person name="Barrasa J.M."/>
            <person name="Sanchez-Garcia M."/>
            <person name="Camarero S."/>
            <person name="Miyauchi S."/>
            <person name="Serrano A."/>
            <person name="Linde D."/>
            <person name="Babiker R."/>
            <person name="Drula E."/>
            <person name="Ayuso-Fernandez I."/>
            <person name="Pacheco R."/>
            <person name="Padilla G."/>
            <person name="Ferreira P."/>
            <person name="Barriuso J."/>
            <person name="Kellner H."/>
            <person name="Castanera R."/>
            <person name="Alfaro M."/>
            <person name="Ramirez L."/>
            <person name="Pisabarro A.G."/>
            <person name="Kuo A."/>
            <person name="Tritt A."/>
            <person name="Lipzen A."/>
            <person name="He G."/>
            <person name="Yan M."/>
            <person name="Ng V."/>
            <person name="Cullen D."/>
            <person name="Martin F."/>
            <person name="Rosso M.-N."/>
            <person name="Henrissat B."/>
            <person name="Hibbett D."/>
            <person name="Martinez A.T."/>
            <person name="Grigoriev I.V."/>
        </authorList>
    </citation>
    <scope>NUCLEOTIDE SEQUENCE</scope>
    <source>
        <strain evidence="1">AH 44721</strain>
    </source>
</reference>
<comment type="caution">
    <text evidence="1">The sequence shown here is derived from an EMBL/GenBank/DDBJ whole genome shotgun (WGS) entry which is preliminary data.</text>
</comment>
<name>A0A9P5NMZ6_GYMJU</name>
<dbReference type="AlphaFoldDB" id="A0A9P5NMZ6"/>
<proteinExistence type="predicted"/>
<gene>
    <name evidence="1" type="ORF">CPB84DRAFT_848669</name>
</gene>
<keyword evidence="2" id="KW-1185">Reference proteome</keyword>
<evidence type="ECO:0000313" key="1">
    <source>
        <dbReference type="EMBL" id="KAF8902590.1"/>
    </source>
</evidence>
<dbReference type="EMBL" id="JADNYJ010000035">
    <property type="protein sequence ID" value="KAF8902590.1"/>
    <property type="molecule type" value="Genomic_DNA"/>
</dbReference>